<evidence type="ECO:0000256" key="1">
    <source>
        <dbReference type="ARBA" id="ARBA00005417"/>
    </source>
</evidence>
<dbReference type="Gene3D" id="3.40.50.300">
    <property type="entry name" value="P-loop containing nucleotide triphosphate hydrolases"/>
    <property type="match status" value="1"/>
</dbReference>
<feature type="domain" description="ABC transporter" evidence="5">
    <location>
        <begin position="2"/>
        <end position="228"/>
    </location>
</feature>
<dbReference type="PANTHER" id="PTHR43335">
    <property type="entry name" value="ABC TRANSPORTER, ATP-BINDING PROTEIN"/>
    <property type="match status" value="1"/>
</dbReference>
<dbReference type="KEGG" id="ole:K0B96_16425"/>
<evidence type="ECO:0000256" key="2">
    <source>
        <dbReference type="ARBA" id="ARBA00022448"/>
    </source>
</evidence>
<reference evidence="6" key="1">
    <citation type="submission" date="2021-08" db="EMBL/GenBank/DDBJ databases">
        <title>Genome of a novel bacterium of the phylum Verrucomicrobia, Oleiharenicola sp. KSB-15.</title>
        <authorList>
            <person name="Chung J.-H."/>
            <person name="Ahn J.-H."/>
            <person name="Yoon Y."/>
            <person name="Kim D.-Y."/>
            <person name="An S.-H."/>
            <person name="Park I."/>
            <person name="Yeon J."/>
        </authorList>
    </citation>
    <scope>NUCLEOTIDE SEQUENCE</scope>
    <source>
        <strain evidence="6">KSB-15</strain>
    </source>
</reference>
<evidence type="ECO:0000259" key="5">
    <source>
        <dbReference type="PROSITE" id="PS50893"/>
    </source>
</evidence>
<protein>
    <submittedName>
        <fullName evidence="6">ABC transporter ATP-binding protein</fullName>
    </submittedName>
</protein>
<keyword evidence="3" id="KW-0547">Nucleotide-binding</keyword>
<sequence length="237" mass="25691">MISVQELKKSFGARRVLDGLTFRAEAGVITLLIGCNGAGKTTALRLLAGLANPESGTINIDGHDLATDRRRALAGLSFLPQAPRFHPRLTTRQVAHFYAQLRGREAVAAERELSAWGLSEFARVPTGKLSGGLRQRLALAVFALADAPVLLLDEPGLSLDPAWRDQLQEFLAAQAQAGRTILVATHLLGEWEGRADRCLLLAEGRYAATVPPDQLRDVFRRKDAPASQWANAEAAVR</sequence>
<dbReference type="CDD" id="cd03230">
    <property type="entry name" value="ABC_DR_subfamily_A"/>
    <property type="match status" value="1"/>
</dbReference>
<dbReference type="SUPFAM" id="SSF52540">
    <property type="entry name" value="P-loop containing nucleoside triphosphate hydrolases"/>
    <property type="match status" value="1"/>
</dbReference>
<comment type="similarity">
    <text evidence="1">Belongs to the ABC transporter superfamily.</text>
</comment>
<dbReference type="RefSeq" id="WP_220161981.1">
    <property type="nucleotide sequence ID" value="NZ_CP080507.1"/>
</dbReference>
<dbReference type="InterPro" id="IPR003593">
    <property type="entry name" value="AAA+_ATPase"/>
</dbReference>
<dbReference type="Pfam" id="PF00005">
    <property type="entry name" value="ABC_tran"/>
    <property type="match status" value="1"/>
</dbReference>
<name>A0A8F9TV58_9BACT</name>
<evidence type="ECO:0000256" key="4">
    <source>
        <dbReference type="ARBA" id="ARBA00022840"/>
    </source>
</evidence>
<dbReference type="GO" id="GO:0016887">
    <property type="term" value="F:ATP hydrolysis activity"/>
    <property type="evidence" value="ECO:0007669"/>
    <property type="project" value="InterPro"/>
</dbReference>
<dbReference type="Proteomes" id="UP000825051">
    <property type="component" value="Chromosome"/>
</dbReference>
<dbReference type="AlphaFoldDB" id="A0A8F9TV58"/>
<dbReference type="InterPro" id="IPR027417">
    <property type="entry name" value="P-loop_NTPase"/>
</dbReference>
<dbReference type="InterPro" id="IPR003439">
    <property type="entry name" value="ABC_transporter-like_ATP-bd"/>
</dbReference>
<dbReference type="EMBL" id="CP080507">
    <property type="protein sequence ID" value="QYM78868.1"/>
    <property type="molecule type" value="Genomic_DNA"/>
</dbReference>
<accession>A0A8F9TV58</accession>
<keyword evidence="4 6" id="KW-0067">ATP-binding</keyword>
<organism evidence="6 7">
    <name type="scientific">Horticoccus luteus</name>
    <dbReference type="NCBI Taxonomy" id="2862869"/>
    <lineage>
        <taxon>Bacteria</taxon>
        <taxon>Pseudomonadati</taxon>
        <taxon>Verrucomicrobiota</taxon>
        <taxon>Opitutia</taxon>
        <taxon>Opitutales</taxon>
        <taxon>Opitutaceae</taxon>
        <taxon>Horticoccus</taxon>
    </lineage>
</organism>
<keyword evidence="2" id="KW-0813">Transport</keyword>
<dbReference type="SMART" id="SM00382">
    <property type="entry name" value="AAA"/>
    <property type="match status" value="1"/>
</dbReference>
<evidence type="ECO:0000313" key="6">
    <source>
        <dbReference type="EMBL" id="QYM78868.1"/>
    </source>
</evidence>
<gene>
    <name evidence="6" type="ORF">K0B96_16425</name>
</gene>
<dbReference type="GO" id="GO:0005524">
    <property type="term" value="F:ATP binding"/>
    <property type="evidence" value="ECO:0007669"/>
    <property type="project" value="UniProtKB-KW"/>
</dbReference>
<evidence type="ECO:0000256" key="3">
    <source>
        <dbReference type="ARBA" id="ARBA00022741"/>
    </source>
</evidence>
<evidence type="ECO:0000313" key="7">
    <source>
        <dbReference type="Proteomes" id="UP000825051"/>
    </source>
</evidence>
<proteinExistence type="inferred from homology"/>
<keyword evidence="7" id="KW-1185">Reference proteome</keyword>
<dbReference type="PROSITE" id="PS50893">
    <property type="entry name" value="ABC_TRANSPORTER_2"/>
    <property type="match status" value="1"/>
</dbReference>